<name>A0A3B5K8X5_TAKRU</name>
<accession>A0A3B5K8X5</accession>
<proteinExistence type="predicted"/>
<keyword evidence="2" id="KW-1185">Reference proteome</keyword>
<dbReference type="AlphaFoldDB" id="A0A3B5K8X5"/>
<reference evidence="1" key="3">
    <citation type="submission" date="2025-09" db="UniProtKB">
        <authorList>
            <consortium name="Ensembl"/>
        </authorList>
    </citation>
    <scope>IDENTIFICATION</scope>
</reference>
<protein>
    <submittedName>
        <fullName evidence="1">Uncharacterized protein</fullName>
    </submittedName>
</protein>
<dbReference type="Proteomes" id="UP000005226">
    <property type="component" value="Chromosome 19"/>
</dbReference>
<reference evidence="1" key="2">
    <citation type="submission" date="2025-08" db="UniProtKB">
        <authorList>
            <consortium name="Ensembl"/>
        </authorList>
    </citation>
    <scope>IDENTIFICATION</scope>
</reference>
<dbReference type="InParanoid" id="A0A3B5K8X5"/>
<organism evidence="1 2">
    <name type="scientific">Takifugu rubripes</name>
    <name type="common">Japanese pufferfish</name>
    <name type="synonym">Fugu rubripes</name>
    <dbReference type="NCBI Taxonomy" id="31033"/>
    <lineage>
        <taxon>Eukaryota</taxon>
        <taxon>Metazoa</taxon>
        <taxon>Chordata</taxon>
        <taxon>Craniata</taxon>
        <taxon>Vertebrata</taxon>
        <taxon>Euteleostomi</taxon>
        <taxon>Actinopterygii</taxon>
        <taxon>Neopterygii</taxon>
        <taxon>Teleostei</taxon>
        <taxon>Neoteleostei</taxon>
        <taxon>Acanthomorphata</taxon>
        <taxon>Eupercaria</taxon>
        <taxon>Tetraodontiformes</taxon>
        <taxon>Tetradontoidea</taxon>
        <taxon>Tetraodontidae</taxon>
        <taxon>Takifugu</taxon>
    </lineage>
</organism>
<dbReference type="Ensembl" id="ENSTRUT00000050718.2">
    <property type="protein sequence ID" value="ENSTRUP00000051980.2"/>
    <property type="gene ID" value="ENSTRUG00000024981.2"/>
</dbReference>
<evidence type="ECO:0000313" key="1">
    <source>
        <dbReference type="Ensembl" id="ENSTRUP00000051980.2"/>
    </source>
</evidence>
<evidence type="ECO:0000313" key="2">
    <source>
        <dbReference type="Proteomes" id="UP000005226"/>
    </source>
</evidence>
<reference evidence="1 2" key="1">
    <citation type="journal article" date="2011" name="Genome Biol. Evol.">
        <title>Integration of the genetic map and genome assembly of fugu facilitates insights into distinct features of genome evolution in teleosts and mammals.</title>
        <authorList>
            <person name="Kai W."/>
            <person name="Kikuchi K."/>
            <person name="Tohari S."/>
            <person name="Chew A.K."/>
            <person name="Tay A."/>
            <person name="Fujiwara A."/>
            <person name="Hosoya S."/>
            <person name="Suetake H."/>
            <person name="Naruse K."/>
            <person name="Brenner S."/>
            <person name="Suzuki Y."/>
            <person name="Venkatesh B."/>
        </authorList>
    </citation>
    <scope>NUCLEOTIDE SEQUENCE [LARGE SCALE GENOMIC DNA]</scope>
</reference>
<sequence length="102" mass="11893">MESKLKVIGMSVMQWLALLHCRRFHWGPCFSHVYVKCINTHSTCSGLDGKSCYARKDKTFQQIKVNWWLRSIEVGPIIFPRFLCICCCSSLLIVSDLTFKRF</sequence>